<feature type="region of interest" description="Disordered" evidence="2">
    <location>
        <begin position="2284"/>
        <end position="2306"/>
    </location>
</feature>
<feature type="region of interest" description="Disordered" evidence="2">
    <location>
        <begin position="2159"/>
        <end position="2184"/>
    </location>
</feature>
<dbReference type="Pfam" id="PF13087">
    <property type="entry name" value="AAA_12"/>
    <property type="match status" value="1"/>
</dbReference>
<feature type="compositionally biased region" description="Basic and acidic residues" evidence="2">
    <location>
        <begin position="411"/>
        <end position="422"/>
    </location>
</feature>
<dbReference type="InterPro" id="IPR027897">
    <property type="entry name" value="DUF4559"/>
</dbReference>
<feature type="compositionally biased region" description="Basic and acidic residues" evidence="2">
    <location>
        <begin position="2494"/>
        <end position="2507"/>
    </location>
</feature>
<accession>A0ABY7G6W0</accession>
<dbReference type="InterPro" id="IPR027417">
    <property type="entry name" value="P-loop_NTPase"/>
</dbReference>
<dbReference type="InterPro" id="IPR003593">
    <property type="entry name" value="AAA+_ATPase"/>
</dbReference>
<feature type="compositionally biased region" description="Basic and acidic residues" evidence="2">
    <location>
        <begin position="2387"/>
        <end position="2409"/>
    </location>
</feature>
<feature type="domain" description="C3H1-type" evidence="3">
    <location>
        <begin position="857"/>
        <end position="884"/>
    </location>
</feature>
<dbReference type="InterPro" id="IPR013087">
    <property type="entry name" value="Znf_C2H2_type"/>
</dbReference>
<evidence type="ECO:0000313" key="5">
    <source>
        <dbReference type="Proteomes" id="UP001164746"/>
    </source>
</evidence>
<evidence type="ECO:0000313" key="4">
    <source>
        <dbReference type="EMBL" id="WAR30145.1"/>
    </source>
</evidence>
<keyword evidence="1" id="KW-0862">Zinc</keyword>
<feature type="region of interest" description="Disordered" evidence="2">
    <location>
        <begin position="2202"/>
        <end position="2229"/>
    </location>
</feature>
<reference evidence="4" key="1">
    <citation type="submission" date="2022-11" db="EMBL/GenBank/DDBJ databases">
        <title>Centuries of genome instability and evolution in soft-shell clam transmissible cancer (bioRxiv).</title>
        <authorList>
            <person name="Hart S.F.M."/>
            <person name="Yonemitsu M.A."/>
            <person name="Giersch R.M."/>
            <person name="Beal B.F."/>
            <person name="Arriagada G."/>
            <person name="Davis B.W."/>
            <person name="Ostrander E.A."/>
            <person name="Goff S.P."/>
            <person name="Metzger M.J."/>
        </authorList>
    </citation>
    <scope>NUCLEOTIDE SEQUENCE</scope>
    <source>
        <strain evidence="4">MELC-2E11</strain>
        <tissue evidence="4">Siphon/mantle</tissue>
    </source>
</reference>
<dbReference type="PANTHER" id="PTHR10887:SF365">
    <property type="entry name" value="HELICASE WITH ZINC FINGER DOMAIN-RELATED"/>
    <property type="match status" value="1"/>
</dbReference>
<dbReference type="InterPro" id="IPR041679">
    <property type="entry name" value="DNA2/NAM7-like_C"/>
</dbReference>
<evidence type="ECO:0000256" key="1">
    <source>
        <dbReference type="PROSITE-ProRule" id="PRU00723"/>
    </source>
</evidence>
<name>A0ABY7G6W0_MYAAR</name>
<keyword evidence="1" id="KW-0863">Zinc-finger</keyword>
<sequence length="2654" mass="300103">MSKKFEDNEQFRNWIKGVLGIDCLHDGLVEFVDKETERQWGINVQTIQNRCKLKSFDCKECTIVNLLPDHAGGSCLNKNPDECNCSKRRKKNKRKCPLNGACGIFYDMVIGEHVKKQPKWDNTKVENWRNNHWEYAKCFIPGHGHIDDDTSANTDTAALLSICLNNNDIRGLLGDPGTLEKSKSNRNELLHSGRMEITKEKLAEVLANMKAVLSTDAFSGYACARLAIDSIEKLERDEIKVTIQTDITARKTALKSIVSKKKEIENEIKDREDEVNKGIEGDRENKDSGEMSINDLYKETAKLTKAEEDHTTSISKHLNTLKDEVKAMQLSIQNHEDDLKAITEGLSSQSCLLKTMRQDQIEHGKELKDTHEDLKKVLVGIESLGKTNFVKEFPLPPSDDQSEGDGTSVNDSEKDYHEKNGAKTDNYSSETSHSEIEDLADDEEIATLEDTCNVQESSEFQSETEEGIPDATEHQYELGSVTIDRTEETDYRDEISVLQKGSVNQLSPTTCPLPSCNDDMLEDVACETITTVESESDDESFAAKDPRTDNAHVLDYKAKGIESLTETHDYSKAVDEELKTDPCLSQYATEVDERAKGLITGFTESPCNQNGTIKDSLAAAHCLPYHESDEVDVEDNTNESPPAIHESPTSALLPMREFVVDSQRKEMFGESSKTSVSEISTELACFTSTGIQPKNDVDTVDDQAEEAVMSLGNTFDNAQPQSEDQVEHQPSKEMIETEEVITSYSEFLSKTSDDQNHDGPGIPGDDDCVGGNSILTYSNESVAHDAGGDKDTGYDITALEYTPQTQRERECVLCGVRLSNIVEFKKHLRTKSHVENVRKDNDGRERWSCRSPPIGRKENYSLCPRNKNGTCPYGNQCTEPHSKKECEEWTERIGHRKRIIRFLSENLEKPDLENDISDMLSTNTMYALKRIRLVDLNYDVYFCIGKVHDISSGYICDTCDDMQEWTNPRYVQSYKHKFKYNIKIQFSADIYGSFQQKLNIEFGRKQVITKEFAVETLQETDIEEVKKEYKINESKRWSKDDVQVVPFKPIKRSDAKAEQELLQNYPLRDIMSDNFSKDLTPSPTKDNYKPWMHMMLYVEEHERLKQISKYNMITTLKLDDGLPPLTSTDGYKYAEPGHLFARIQFKEKLSLESQAGRLILQNTNTVWLSPTSLNSSEEEKKVYETKLEYREADNIDVELSEQTSKKSYSQLKQCNDNQWDAVAKCESPTQQKSPPLLIVGPFGTGKTYTIAQCTKHVLRTPGNRVLICTHSNSEADIYIRDYFQHIYQEGNVEAKPLRIYYQERRIETVSADVQKFCLLQTDEMSARVRFRAPNEKDIEDHRVIVTTMGSSKLLTRLKLKRGYFTHIFLDEAAQVLESETLIPLSLSGTYTRVVLAGDHMQMSPELFSKFAKQEQFSTSLLERLYNKYPKGSPYTIMLCKNYRTNQHIIEFMSRTLYDNKVVAEKNPPQHPQFYPLTFYTAMGREVCNGIKQGYYNQAEISEVTDHVRFIQATWPKEWGEFDEKSICVVAPYFMQIALLRHQLRSVGLAGVTVERVGNVQGKQYRVMIISTVRTKLPKDVEDEEDVDLGFLSNIKLINTAITRAQSLVIAVGDPVALCTISKCSFIRECNEHNSLHGLTFDTIQRLCQQSPHSLNPDAEEFYPLNDPFESTRSGAFGTVQRIRTRNNSIEENWKTYRSNPSAPSKAKSEQYCKCSVVTPTTTESAFHTAYVVNARPLSVVNPDMKDGNTNNNFNGGTGQLHNVHADMTPRQDQDGVKDNMQTLGHVTFSNEGNQVSQQTTPIVMQPQVQSSMSYTYFPIPTPVFNMKPPSALMNPAMIQKHSKHPYNPPPPNFSFPPNVSQSVSQPFFWNQNTPPQQGNFYGNNVMNMFAGANYGFMGANGPNAQQHFNPGYMGPNMYGGNTQTQVQSSENMPSKTNLKTGISAQGPCHENESFVYGPYFSENLEKLEQIGRQSPNTVSNMQHSSEGNTSRSQTEMPTSVKAAKSGYNDKKTPEESNFLHTYPNTQRHWQDIGDIERASYPRNQKGRKNGIHAAENAADVLCQNRQLSDQRDAQESNEFIAEGATYCTDSFSLLRKQTPSTISSEVDQIRNETKMSRSSSSTEVPFPVQTTAEIRAVDIMHFGNKKCVDASQEFDSNEKLKLSSSGKTHTPFEQMRKCSGTNTAFKRDPEVLPVKSYSEILQSRRYSPDEPESKDIERASYPRNQKGRKNGIHAAENAADVLCQNRQLSDQRDAQESNEFIAEGATYCTDSFSLLRKQTPSTISSEVDQIRNETKMSRSSSSTEVPFPVQTTAEIRAVDIMHFGNKKCVDASQENDSNEKLKLSSSGKTHTPFEQMRKCSGTNTAFKRDPEVLRVRSYSEILQSRRYSPDEPESKESQNSETGKKGIDAEVSFRPKYRQILKKVPKLPKPRLAKASQMEEKSLTGIEEHTTTASLLKSTIKPTLKKGPGRVYKETRQNLFSLAPANAIPSSTYEQDRSNTSKGKTNDKQNSMTSKGVAATCQPPMTKTRTNRRYSDCVTSLTKYAITQEKANCTGTEPPKGDLTIRTVIDNSQHNLQKRDDTERDANIKIEKNLSNYVQKSAGTPFIEIRRKRPKLKGSILDLSEELDVAVEQRTIIQRKCPPSWADIVRENHQ</sequence>
<dbReference type="CDD" id="cd18808">
    <property type="entry name" value="SF1_C_Upf1"/>
    <property type="match status" value="1"/>
</dbReference>
<evidence type="ECO:0000256" key="2">
    <source>
        <dbReference type="SAM" id="MobiDB-lite"/>
    </source>
</evidence>
<dbReference type="EMBL" id="CP111027">
    <property type="protein sequence ID" value="WAR30145.1"/>
    <property type="molecule type" value="Genomic_DNA"/>
</dbReference>
<feature type="region of interest" description="Disordered" evidence="2">
    <location>
        <begin position="2482"/>
        <end position="2527"/>
    </location>
</feature>
<dbReference type="SMART" id="SM00382">
    <property type="entry name" value="AAA"/>
    <property type="match status" value="1"/>
</dbReference>
<feature type="compositionally biased region" description="Basic and acidic residues" evidence="2">
    <location>
        <begin position="2206"/>
        <end position="2220"/>
    </location>
</feature>
<dbReference type="InterPro" id="IPR045055">
    <property type="entry name" value="DNA2/NAM7-like"/>
</dbReference>
<feature type="compositionally biased region" description="Polar residues" evidence="2">
    <location>
        <begin position="1974"/>
        <end position="1997"/>
    </location>
</feature>
<dbReference type="PROSITE" id="PS50103">
    <property type="entry name" value="ZF_C3H1"/>
    <property type="match status" value="1"/>
</dbReference>
<dbReference type="PROSITE" id="PS00028">
    <property type="entry name" value="ZINC_FINGER_C2H2_1"/>
    <property type="match status" value="1"/>
</dbReference>
<dbReference type="InterPro" id="IPR000571">
    <property type="entry name" value="Znf_CCCH"/>
</dbReference>
<proteinExistence type="predicted"/>
<organism evidence="4 5">
    <name type="scientific">Mya arenaria</name>
    <name type="common">Soft-shell clam</name>
    <dbReference type="NCBI Taxonomy" id="6604"/>
    <lineage>
        <taxon>Eukaryota</taxon>
        <taxon>Metazoa</taxon>
        <taxon>Spiralia</taxon>
        <taxon>Lophotrochozoa</taxon>
        <taxon>Mollusca</taxon>
        <taxon>Bivalvia</taxon>
        <taxon>Autobranchia</taxon>
        <taxon>Heteroconchia</taxon>
        <taxon>Euheterodonta</taxon>
        <taxon>Imparidentia</taxon>
        <taxon>Neoheterodontei</taxon>
        <taxon>Myida</taxon>
        <taxon>Myoidea</taxon>
        <taxon>Myidae</taxon>
        <taxon>Mya</taxon>
    </lineage>
</organism>
<keyword evidence="5" id="KW-1185">Reference proteome</keyword>
<feature type="region of interest" description="Disordered" evidence="2">
    <location>
        <begin position="1974"/>
        <end position="2019"/>
    </location>
</feature>
<dbReference type="SUPFAM" id="SSF52540">
    <property type="entry name" value="P-loop containing nucleoside triphosphate hydrolases"/>
    <property type="match status" value="1"/>
</dbReference>
<feature type="region of interest" description="Disordered" evidence="2">
    <location>
        <begin position="2383"/>
        <end position="2409"/>
    </location>
</feature>
<feature type="zinc finger region" description="C3H1-type" evidence="1">
    <location>
        <begin position="857"/>
        <end position="884"/>
    </location>
</feature>
<evidence type="ECO:0000259" key="3">
    <source>
        <dbReference type="PROSITE" id="PS50103"/>
    </source>
</evidence>
<feature type="compositionally biased region" description="Polar residues" evidence="2">
    <location>
        <begin position="2297"/>
        <end position="2306"/>
    </location>
</feature>
<feature type="region of interest" description="Disordered" evidence="2">
    <location>
        <begin position="2331"/>
        <end position="2365"/>
    </location>
</feature>
<dbReference type="InterPro" id="IPR047187">
    <property type="entry name" value="SF1_C_Upf1"/>
</dbReference>
<dbReference type="PANTHER" id="PTHR10887">
    <property type="entry name" value="DNA2/NAM7 HELICASE FAMILY"/>
    <property type="match status" value="1"/>
</dbReference>
<feature type="region of interest" description="Disordered" evidence="2">
    <location>
        <begin position="390"/>
        <end position="437"/>
    </location>
</feature>
<dbReference type="Pfam" id="PF15112">
    <property type="entry name" value="DUF4559"/>
    <property type="match status" value="1"/>
</dbReference>
<gene>
    <name evidence="4" type="ORF">MAR_003713</name>
</gene>
<dbReference type="InterPro" id="IPR041677">
    <property type="entry name" value="DNA2/NAM7_AAA_11"/>
</dbReference>
<keyword evidence="1" id="KW-0479">Metal-binding</keyword>
<dbReference type="Gene3D" id="3.40.50.300">
    <property type="entry name" value="P-loop containing nucleotide triphosphate hydrolases"/>
    <property type="match status" value="2"/>
</dbReference>
<dbReference type="Proteomes" id="UP001164746">
    <property type="component" value="Chromosome 16"/>
</dbReference>
<dbReference type="Pfam" id="PF13086">
    <property type="entry name" value="AAA_11"/>
    <property type="match status" value="2"/>
</dbReference>
<protein>
    <submittedName>
        <fullName evidence="4">HELZ-like protein</fullName>
    </submittedName>
</protein>